<dbReference type="InterPro" id="IPR038883">
    <property type="entry name" value="AN11006-like"/>
</dbReference>
<comment type="caution">
    <text evidence="2">The sequence shown here is derived from an EMBL/GenBank/DDBJ whole genome shotgun (WGS) entry which is preliminary data.</text>
</comment>
<dbReference type="Proteomes" id="UP001152607">
    <property type="component" value="Unassembled WGS sequence"/>
</dbReference>
<evidence type="ECO:0000256" key="1">
    <source>
        <dbReference type="SAM" id="MobiDB-lite"/>
    </source>
</evidence>
<accession>A0A9W4U5Q9</accession>
<sequence length="279" mass="32075">MPTRSPINSSSINQTAFQTTNMPDHGKNVRAYMAPKKSDPYDMSDLLAALPQLDMVPCPNHEATTPARDIEPARPKPLRGRRPQEPETAAEPTMDEMWNEMFDNLVANNPSPLLRLPPEIRTLIWKFVVGGNVFILRESREECADPRPARQRNIRALSLVNRQVRDETRGIPFACTSYDFTGASVSCIIRFAESLSELGRATITYPKDLSVTVVRDDRMNCEYWGNFRYYYTMKGRTSFTVGELFSMVEEHVRRHTHTTISHLYDPNFHGYLESRWRDS</sequence>
<evidence type="ECO:0008006" key="4">
    <source>
        <dbReference type="Google" id="ProtNLM"/>
    </source>
</evidence>
<keyword evidence="3" id="KW-1185">Reference proteome</keyword>
<dbReference type="PANTHER" id="PTHR42085">
    <property type="entry name" value="F-BOX DOMAIN-CONTAINING PROTEIN"/>
    <property type="match status" value="1"/>
</dbReference>
<dbReference type="AlphaFoldDB" id="A0A9W4U5Q9"/>
<evidence type="ECO:0000313" key="2">
    <source>
        <dbReference type="EMBL" id="CAI6287184.1"/>
    </source>
</evidence>
<dbReference type="EMBL" id="CAOQHR010000001">
    <property type="protein sequence ID" value="CAI6287184.1"/>
    <property type="molecule type" value="Genomic_DNA"/>
</dbReference>
<protein>
    <recommendedName>
        <fullName evidence="4">F-box domain-containing protein</fullName>
    </recommendedName>
</protein>
<feature type="region of interest" description="Disordered" evidence="1">
    <location>
        <begin position="1"/>
        <end position="28"/>
    </location>
</feature>
<reference evidence="2" key="1">
    <citation type="submission" date="2023-01" db="EMBL/GenBank/DDBJ databases">
        <authorList>
            <person name="Van Ghelder C."/>
            <person name="Rancurel C."/>
        </authorList>
    </citation>
    <scope>NUCLEOTIDE SEQUENCE</scope>
    <source>
        <strain evidence="2">CNCM I-4278</strain>
    </source>
</reference>
<name>A0A9W4U5Q9_9PLEO</name>
<feature type="compositionally biased region" description="Polar residues" evidence="1">
    <location>
        <begin position="1"/>
        <end position="22"/>
    </location>
</feature>
<organism evidence="2 3">
    <name type="scientific">Periconia digitata</name>
    <dbReference type="NCBI Taxonomy" id="1303443"/>
    <lineage>
        <taxon>Eukaryota</taxon>
        <taxon>Fungi</taxon>
        <taxon>Dikarya</taxon>
        <taxon>Ascomycota</taxon>
        <taxon>Pezizomycotina</taxon>
        <taxon>Dothideomycetes</taxon>
        <taxon>Pleosporomycetidae</taxon>
        <taxon>Pleosporales</taxon>
        <taxon>Massarineae</taxon>
        <taxon>Periconiaceae</taxon>
        <taxon>Periconia</taxon>
    </lineage>
</organism>
<gene>
    <name evidence="2" type="ORF">PDIGIT_LOCUS2344</name>
</gene>
<proteinExistence type="predicted"/>
<feature type="region of interest" description="Disordered" evidence="1">
    <location>
        <begin position="57"/>
        <end position="91"/>
    </location>
</feature>
<evidence type="ECO:0000313" key="3">
    <source>
        <dbReference type="Proteomes" id="UP001152607"/>
    </source>
</evidence>
<dbReference type="PANTHER" id="PTHR42085:SF1">
    <property type="entry name" value="F-BOX DOMAIN-CONTAINING PROTEIN"/>
    <property type="match status" value="1"/>
</dbReference>
<dbReference type="OrthoDB" id="5413827at2759"/>